<organism evidence="2 3">
    <name type="scientific">Digitaria exilis</name>
    <dbReference type="NCBI Taxonomy" id="1010633"/>
    <lineage>
        <taxon>Eukaryota</taxon>
        <taxon>Viridiplantae</taxon>
        <taxon>Streptophyta</taxon>
        <taxon>Embryophyta</taxon>
        <taxon>Tracheophyta</taxon>
        <taxon>Spermatophyta</taxon>
        <taxon>Magnoliopsida</taxon>
        <taxon>Liliopsida</taxon>
        <taxon>Poales</taxon>
        <taxon>Poaceae</taxon>
        <taxon>PACMAD clade</taxon>
        <taxon>Panicoideae</taxon>
        <taxon>Panicodae</taxon>
        <taxon>Paniceae</taxon>
        <taxon>Anthephorinae</taxon>
        <taxon>Digitaria</taxon>
    </lineage>
</organism>
<keyword evidence="1" id="KW-1133">Transmembrane helix</keyword>
<keyword evidence="1" id="KW-0812">Transmembrane</keyword>
<feature type="transmembrane region" description="Helical" evidence="1">
    <location>
        <begin position="12"/>
        <end position="37"/>
    </location>
</feature>
<evidence type="ECO:0000256" key="1">
    <source>
        <dbReference type="SAM" id="Phobius"/>
    </source>
</evidence>
<keyword evidence="3" id="KW-1185">Reference proteome</keyword>
<proteinExistence type="predicted"/>
<reference evidence="2" key="1">
    <citation type="submission" date="2020-07" db="EMBL/GenBank/DDBJ databases">
        <title>Genome sequence and genetic diversity analysis of an under-domesticated orphan crop, white fonio (Digitaria exilis).</title>
        <authorList>
            <person name="Bennetzen J.L."/>
            <person name="Chen S."/>
            <person name="Ma X."/>
            <person name="Wang X."/>
            <person name="Yssel A.E.J."/>
            <person name="Chaluvadi S.R."/>
            <person name="Johnson M."/>
            <person name="Gangashetty P."/>
            <person name="Hamidou F."/>
            <person name="Sanogo M.D."/>
            <person name="Zwaenepoel A."/>
            <person name="Wallace J."/>
            <person name="Van De Peer Y."/>
            <person name="Van Deynze A."/>
        </authorList>
    </citation>
    <scope>NUCLEOTIDE SEQUENCE</scope>
    <source>
        <tissue evidence="2">Leaves</tissue>
    </source>
</reference>
<evidence type="ECO:0000313" key="2">
    <source>
        <dbReference type="EMBL" id="KAF8731385.1"/>
    </source>
</evidence>
<dbReference type="AlphaFoldDB" id="A0A835KL14"/>
<evidence type="ECO:0000313" key="3">
    <source>
        <dbReference type="Proteomes" id="UP000636709"/>
    </source>
</evidence>
<name>A0A835KL14_9POAL</name>
<keyword evidence="1" id="KW-0472">Membrane</keyword>
<dbReference type="EMBL" id="JACEFO010001608">
    <property type="protein sequence ID" value="KAF8731385.1"/>
    <property type="molecule type" value="Genomic_DNA"/>
</dbReference>
<sequence length="58" mass="6265">MAINSFHKLRTATLNIASALGLGALAWSTVVHISGFIGELRDAEFWIITALSFVMACK</sequence>
<dbReference type="OrthoDB" id="10462790at2759"/>
<comment type="caution">
    <text evidence="2">The sequence shown here is derived from an EMBL/GenBank/DDBJ whole genome shotgun (WGS) entry which is preliminary data.</text>
</comment>
<accession>A0A835KL14</accession>
<protein>
    <submittedName>
        <fullName evidence="2">Uncharacterized protein</fullName>
    </submittedName>
</protein>
<dbReference type="Proteomes" id="UP000636709">
    <property type="component" value="Unassembled WGS sequence"/>
</dbReference>
<gene>
    <name evidence="2" type="ORF">HU200_016445</name>
</gene>